<dbReference type="SMART" id="SM00322">
    <property type="entry name" value="KH"/>
    <property type="match status" value="1"/>
</dbReference>
<dbReference type="eggNOG" id="KOG1067">
    <property type="taxonomic scope" value="Eukaryota"/>
</dbReference>
<dbReference type="Gene3D" id="2.40.50.140">
    <property type="entry name" value="Nucleic acid-binding proteins"/>
    <property type="match status" value="1"/>
</dbReference>
<keyword evidence="5 7" id="KW-0694">RNA-binding</keyword>
<evidence type="ECO:0000256" key="2">
    <source>
        <dbReference type="ARBA" id="ARBA00012416"/>
    </source>
</evidence>
<dbReference type="GO" id="GO:0005739">
    <property type="term" value="C:mitochondrion"/>
    <property type="evidence" value="ECO:0007669"/>
    <property type="project" value="TreeGrafter"/>
</dbReference>
<dbReference type="Gene3D" id="3.30.230.70">
    <property type="entry name" value="GHMP Kinase, N-terminal domain"/>
    <property type="match status" value="2"/>
</dbReference>
<dbReference type="EMBL" id="KL662109">
    <property type="protein sequence ID" value="KFM24665.1"/>
    <property type="molecule type" value="Genomic_DNA"/>
</dbReference>
<dbReference type="PANTHER" id="PTHR11252">
    <property type="entry name" value="POLYRIBONUCLEOTIDE NUCLEOTIDYLTRANSFERASE"/>
    <property type="match status" value="1"/>
</dbReference>
<dbReference type="GO" id="GO:0000175">
    <property type="term" value="F:3'-5'-RNA exonuclease activity"/>
    <property type="evidence" value="ECO:0007669"/>
    <property type="project" value="TreeGrafter"/>
</dbReference>
<dbReference type="GO" id="GO:0000958">
    <property type="term" value="P:mitochondrial mRNA catabolic process"/>
    <property type="evidence" value="ECO:0007669"/>
    <property type="project" value="TreeGrafter"/>
</dbReference>
<dbReference type="KEGG" id="apro:F751_2382"/>
<dbReference type="InterPro" id="IPR027408">
    <property type="entry name" value="PNPase/RNase_PH_dom_sf"/>
</dbReference>
<dbReference type="PROSITE" id="PS50084">
    <property type="entry name" value="KH_TYPE_1"/>
    <property type="match status" value="1"/>
</dbReference>
<dbReference type="InterPro" id="IPR004087">
    <property type="entry name" value="KH_dom"/>
</dbReference>
<reference evidence="9 10" key="1">
    <citation type="journal article" date="2014" name="BMC Genomics">
        <title>Oil accumulation mechanisms of the oleaginous microalga Chlorella protothecoides revealed through its genome, transcriptomes, and proteomes.</title>
        <authorList>
            <person name="Gao C."/>
            <person name="Wang Y."/>
            <person name="Shen Y."/>
            <person name="Yan D."/>
            <person name="He X."/>
            <person name="Dai J."/>
            <person name="Wu Q."/>
        </authorList>
    </citation>
    <scope>NUCLEOTIDE SEQUENCE [LARGE SCALE GENOMIC DNA]</scope>
    <source>
        <strain evidence="9 10">0710</strain>
    </source>
</reference>
<evidence type="ECO:0000256" key="7">
    <source>
        <dbReference type="PROSITE-ProRule" id="PRU00117"/>
    </source>
</evidence>
<dbReference type="RefSeq" id="XP_011397553.1">
    <property type="nucleotide sequence ID" value="XM_011399251.1"/>
</dbReference>
<comment type="similarity">
    <text evidence="1">Belongs to the polyribonucleotide nucleotidyltransferase family.</text>
</comment>
<dbReference type="PROSITE" id="PS50126">
    <property type="entry name" value="S1"/>
    <property type="match status" value="1"/>
</dbReference>
<dbReference type="GO" id="GO:0003723">
    <property type="term" value="F:RNA binding"/>
    <property type="evidence" value="ECO:0007669"/>
    <property type="project" value="UniProtKB-UniRule"/>
</dbReference>
<organism evidence="9 10">
    <name type="scientific">Auxenochlorella protothecoides</name>
    <name type="common">Green microalga</name>
    <name type="synonym">Chlorella protothecoides</name>
    <dbReference type="NCBI Taxonomy" id="3075"/>
    <lineage>
        <taxon>Eukaryota</taxon>
        <taxon>Viridiplantae</taxon>
        <taxon>Chlorophyta</taxon>
        <taxon>core chlorophytes</taxon>
        <taxon>Trebouxiophyceae</taxon>
        <taxon>Chlorellales</taxon>
        <taxon>Chlorellaceae</taxon>
        <taxon>Auxenochlorella</taxon>
    </lineage>
</organism>
<protein>
    <recommendedName>
        <fullName evidence="2">polyribonucleotide nucleotidyltransferase</fullName>
        <ecNumber evidence="2">2.7.7.8</ecNumber>
    </recommendedName>
    <alternativeName>
        <fullName evidence="6">Polynucleotide phosphorylase 1</fullName>
    </alternativeName>
</protein>
<keyword evidence="3 9" id="KW-0808">Transferase</keyword>
<dbReference type="GO" id="GO:0000965">
    <property type="term" value="P:mitochondrial RNA 3'-end processing"/>
    <property type="evidence" value="ECO:0007669"/>
    <property type="project" value="TreeGrafter"/>
</dbReference>
<dbReference type="SUPFAM" id="SSF50249">
    <property type="entry name" value="Nucleic acid-binding proteins"/>
    <property type="match status" value="1"/>
</dbReference>
<evidence type="ECO:0000256" key="4">
    <source>
        <dbReference type="ARBA" id="ARBA00022695"/>
    </source>
</evidence>
<name>A0A087SG11_AUXPR</name>
<dbReference type="GO" id="GO:0004654">
    <property type="term" value="F:polyribonucleotide nucleotidyltransferase activity"/>
    <property type="evidence" value="ECO:0007669"/>
    <property type="project" value="UniProtKB-EC"/>
</dbReference>
<keyword evidence="10" id="KW-1185">Reference proteome</keyword>
<dbReference type="Pfam" id="PF00013">
    <property type="entry name" value="KH_1"/>
    <property type="match status" value="1"/>
</dbReference>
<dbReference type="InterPro" id="IPR003029">
    <property type="entry name" value="S1_domain"/>
</dbReference>
<dbReference type="Pfam" id="PF00575">
    <property type="entry name" value="S1"/>
    <property type="match status" value="1"/>
</dbReference>
<dbReference type="SUPFAM" id="SSF54791">
    <property type="entry name" value="Eukaryotic type KH-domain (KH-domain type I)"/>
    <property type="match status" value="1"/>
</dbReference>
<dbReference type="CDD" id="cd02393">
    <property type="entry name" value="KH-I_PNPase"/>
    <property type="match status" value="1"/>
</dbReference>
<dbReference type="STRING" id="3075.A0A087SG11"/>
<keyword evidence="4" id="KW-0548">Nucleotidyltransferase</keyword>
<dbReference type="GeneID" id="23613773"/>
<evidence type="ECO:0000313" key="9">
    <source>
        <dbReference type="EMBL" id="KFM24665.1"/>
    </source>
</evidence>
<dbReference type="PANTHER" id="PTHR11252:SF0">
    <property type="entry name" value="POLYRIBONUCLEOTIDE NUCLEOTIDYLTRANSFERASE 1, MITOCHONDRIAL"/>
    <property type="match status" value="1"/>
</dbReference>
<proteinExistence type="inferred from homology"/>
<dbReference type="AlphaFoldDB" id="A0A087SG11"/>
<evidence type="ECO:0000256" key="1">
    <source>
        <dbReference type="ARBA" id="ARBA00007404"/>
    </source>
</evidence>
<dbReference type="InterPro" id="IPR036345">
    <property type="entry name" value="ExoRNase_PH_dom2_sf"/>
</dbReference>
<dbReference type="InterPro" id="IPR001247">
    <property type="entry name" value="ExoRNase_PH_dom1"/>
</dbReference>
<dbReference type="Proteomes" id="UP000028924">
    <property type="component" value="Unassembled WGS sequence"/>
</dbReference>
<evidence type="ECO:0000256" key="6">
    <source>
        <dbReference type="ARBA" id="ARBA00031451"/>
    </source>
</evidence>
<dbReference type="EC" id="2.7.7.8" evidence="2"/>
<dbReference type="SUPFAM" id="SSF55666">
    <property type="entry name" value="Ribonuclease PH domain 2-like"/>
    <property type="match status" value="1"/>
</dbReference>
<evidence type="ECO:0000313" key="10">
    <source>
        <dbReference type="Proteomes" id="UP000028924"/>
    </source>
</evidence>
<dbReference type="Gene3D" id="3.30.1370.10">
    <property type="entry name" value="K Homology domain, type 1"/>
    <property type="match status" value="1"/>
</dbReference>
<evidence type="ECO:0000256" key="5">
    <source>
        <dbReference type="ARBA" id="ARBA00022884"/>
    </source>
</evidence>
<evidence type="ECO:0000256" key="3">
    <source>
        <dbReference type="ARBA" id="ARBA00022679"/>
    </source>
</evidence>
<dbReference type="FunFam" id="3.30.1370.10:FF:000001">
    <property type="entry name" value="Polyribonucleotide nucleotidyltransferase"/>
    <property type="match status" value="1"/>
</dbReference>
<dbReference type="InterPro" id="IPR020568">
    <property type="entry name" value="Ribosomal_Su5_D2-typ_SF"/>
</dbReference>
<dbReference type="GO" id="GO:0005829">
    <property type="term" value="C:cytosol"/>
    <property type="evidence" value="ECO:0007669"/>
    <property type="project" value="TreeGrafter"/>
</dbReference>
<dbReference type="InterPro" id="IPR036612">
    <property type="entry name" value="KH_dom_type_1_sf"/>
</dbReference>
<dbReference type="SUPFAM" id="SSF54211">
    <property type="entry name" value="Ribosomal protein S5 domain 2-like"/>
    <property type="match status" value="2"/>
</dbReference>
<dbReference type="Pfam" id="PF01138">
    <property type="entry name" value="RNase_PH"/>
    <property type="match status" value="2"/>
</dbReference>
<dbReference type="InterPro" id="IPR012340">
    <property type="entry name" value="NA-bd_OB-fold"/>
</dbReference>
<evidence type="ECO:0000259" key="8">
    <source>
        <dbReference type="PROSITE" id="PS50126"/>
    </source>
</evidence>
<feature type="domain" description="S1 motif" evidence="8">
    <location>
        <begin position="571"/>
        <end position="631"/>
    </location>
</feature>
<dbReference type="OrthoDB" id="437922at2759"/>
<sequence>MSHASCWSAEGELNVTDSRYATKLAARALCASFGSHHPSRLLDNGPIGFLVDDPAGAAPSDDDAGVTDADLSFPPFPPPFETLPLGACLTSSVPSGGEEWRFETGRLARLADGACLLHVGDTSLLATLESQPSRSTWRDPLSRFVVDYRERFAAVGRIPTTYFKREVSAKDHEVLAGRAVQRAMLPLFPPGFPGQLRMTASVLSATPGADLEAMAINAASAAAACSSLPWRGPPPRLSLLMAATADQRVTMLDVEACQVPEAELIAALRFGAAAAAALVPAQALVTATVGGSADAQKTDTLFDAGGSKRLFMQYSLPEYAGDEESETGLRKELEAATFSERALAAVLPSGPSFPFTVRLHAETLAQNGGSTALAVCGACLAMADAGLPLPKLVAGVCVGLLSDASAGPMGDGDQAPGPGARLSRYALLVDPQALEVRHGDMRLNLAGTDEGLTAVSFTATAHGGVPLAVLEEAIALGRASRLQALEDMAAALPKTRPAEAPMVGHVKVHPRMLGRIIGPSGSNLRGIEEATGARVQVQDDGRVHLFGPSAAAYESAAARVLDTAGDSMEEGKVYTAKVVALRDYGAMVEILETRLKALLHISELAATRVRAVEDELALNQTVRVLCLGRDEAGNVEPGPGSAQERQQGGHAALWAGGFFAE</sequence>
<dbReference type="SMART" id="SM00316">
    <property type="entry name" value="S1"/>
    <property type="match status" value="1"/>
</dbReference>
<accession>A0A087SG11</accession>
<dbReference type="InterPro" id="IPR012162">
    <property type="entry name" value="PNPase"/>
</dbReference>
<gene>
    <name evidence="9" type="ORF">F751_2382</name>
</gene>
<dbReference type="InterPro" id="IPR004088">
    <property type="entry name" value="KH_dom_type_1"/>
</dbReference>